<organism evidence="1 2">
    <name type="scientific">Polarella glacialis</name>
    <name type="common">Dinoflagellate</name>
    <dbReference type="NCBI Taxonomy" id="89957"/>
    <lineage>
        <taxon>Eukaryota</taxon>
        <taxon>Sar</taxon>
        <taxon>Alveolata</taxon>
        <taxon>Dinophyceae</taxon>
        <taxon>Suessiales</taxon>
        <taxon>Suessiaceae</taxon>
        <taxon>Polarella</taxon>
    </lineage>
</organism>
<accession>A0A813I9L8</accession>
<protein>
    <submittedName>
        <fullName evidence="1">Uncharacterized protein</fullName>
    </submittedName>
</protein>
<name>A0A813I9L8_POLGL</name>
<sequence>MLCAARDPWMQMGALNSCRPQRGLRAMARDAFSASSLPCYMAYCKLRNVNSYGLAAAAFEQGGLFRDALALLAEVEQRTVERRCYVE</sequence>
<comment type="caution">
    <text evidence="1">The sequence shown here is derived from an EMBL/GenBank/DDBJ whole genome shotgun (WGS) entry which is preliminary data.</text>
</comment>
<reference evidence="1" key="1">
    <citation type="submission" date="2021-02" db="EMBL/GenBank/DDBJ databases">
        <authorList>
            <person name="Dougan E. K."/>
            <person name="Rhodes N."/>
            <person name="Thang M."/>
            <person name="Chan C."/>
        </authorList>
    </citation>
    <scope>NUCLEOTIDE SEQUENCE</scope>
</reference>
<gene>
    <name evidence="1" type="ORF">PGLA2088_LOCUS5658</name>
</gene>
<proteinExistence type="predicted"/>
<dbReference type="Proteomes" id="UP000626109">
    <property type="component" value="Unassembled WGS sequence"/>
</dbReference>
<dbReference type="AlphaFoldDB" id="A0A813I9L8"/>
<evidence type="ECO:0000313" key="2">
    <source>
        <dbReference type="Proteomes" id="UP000626109"/>
    </source>
</evidence>
<dbReference type="EMBL" id="CAJNNW010005428">
    <property type="protein sequence ID" value="CAE8647418.1"/>
    <property type="molecule type" value="Genomic_DNA"/>
</dbReference>
<evidence type="ECO:0000313" key="1">
    <source>
        <dbReference type="EMBL" id="CAE8647418.1"/>
    </source>
</evidence>